<evidence type="ECO:0000313" key="2">
    <source>
        <dbReference type="EMBL" id="ONK81356.1"/>
    </source>
</evidence>
<dbReference type="Proteomes" id="UP000243459">
    <property type="component" value="Chromosome 1"/>
</dbReference>
<feature type="chain" id="PRO_5024360339" evidence="1">
    <location>
        <begin position="22"/>
        <end position="151"/>
    </location>
</feature>
<organism evidence="2 3">
    <name type="scientific">Asparagus officinalis</name>
    <name type="common">Garden asparagus</name>
    <dbReference type="NCBI Taxonomy" id="4686"/>
    <lineage>
        <taxon>Eukaryota</taxon>
        <taxon>Viridiplantae</taxon>
        <taxon>Streptophyta</taxon>
        <taxon>Embryophyta</taxon>
        <taxon>Tracheophyta</taxon>
        <taxon>Spermatophyta</taxon>
        <taxon>Magnoliopsida</taxon>
        <taxon>Liliopsida</taxon>
        <taxon>Asparagales</taxon>
        <taxon>Asparagaceae</taxon>
        <taxon>Asparagoideae</taxon>
        <taxon>Asparagus</taxon>
    </lineage>
</organism>
<gene>
    <name evidence="2" type="ORF">A4U43_C01F28180</name>
</gene>
<accession>A0A5P1FSR9</accession>
<feature type="signal peptide" evidence="1">
    <location>
        <begin position="1"/>
        <end position="21"/>
    </location>
</feature>
<evidence type="ECO:0000256" key="1">
    <source>
        <dbReference type="SAM" id="SignalP"/>
    </source>
</evidence>
<evidence type="ECO:0000313" key="3">
    <source>
        <dbReference type="Proteomes" id="UP000243459"/>
    </source>
</evidence>
<keyword evidence="3" id="KW-1185">Reference proteome</keyword>
<reference evidence="3" key="1">
    <citation type="journal article" date="2017" name="Nat. Commun.">
        <title>The asparagus genome sheds light on the origin and evolution of a young Y chromosome.</title>
        <authorList>
            <person name="Harkess A."/>
            <person name="Zhou J."/>
            <person name="Xu C."/>
            <person name="Bowers J.E."/>
            <person name="Van der Hulst R."/>
            <person name="Ayyampalayam S."/>
            <person name="Mercati F."/>
            <person name="Riccardi P."/>
            <person name="McKain M.R."/>
            <person name="Kakrana A."/>
            <person name="Tang H."/>
            <person name="Ray J."/>
            <person name="Groenendijk J."/>
            <person name="Arikit S."/>
            <person name="Mathioni S.M."/>
            <person name="Nakano M."/>
            <person name="Shan H."/>
            <person name="Telgmann-Rauber A."/>
            <person name="Kanno A."/>
            <person name="Yue Z."/>
            <person name="Chen H."/>
            <person name="Li W."/>
            <person name="Chen Y."/>
            <person name="Xu X."/>
            <person name="Zhang Y."/>
            <person name="Luo S."/>
            <person name="Chen H."/>
            <person name="Gao J."/>
            <person name="Mao Z."/>
            <person name="Pires J.C."/>
            <person name="Luo M."/>
            <person name="Kudrna D."/>
            <person name="Wing R.A."/>
            <person name="Meyers B.C."/>
            <person name="Yi K."/>
            <person name="Kong H."/>
            <person name="Lavrijsen P."/>
            <person name="Sunseri F."/>
            <person name="Falavigna A."/>
            <person name="Ye Y."/>
            <person name="Leebens-Mack J.H."/>
            <person name="Chen G."/>
        </authorList>
    </citation>
    <scope>NUCLEOTIDE SEQUENCE [LARGE SCALE GENOMIC DNA]</scope>
    <source>
        <strain evidence="3">cv. DH0086</strain>
    </source>
</reference>
<sequence>MGSRCFRTVLLLALFLSLSFSQGFGRRVKVVRHNGSWHSHHPLPPNEWTYRGVRAQRRWTGRFYERNLAIEQVEEEDRSMMRPRSTNNACCDKIDWTYRGVGVQRRFYERNLAIEQVEEDQSMMRPRSTNNACCDKIDVNYVIAGGFHCML</sequence>
<dbReference type="AlphaFoldDB" id="A0A5P1FSR9"/>
<dbReference type="EMBL" id="CM007381">
    <property type="protein sequence ID" value="ONK81356.1"/>
    <property type="molecule type" value="Genomic_DNA"/>
</dbReference>
<dbReference type="Gramene" id="ONK81356">
    <property type="protein sequence ID" value="ONK81356"/>
    <property type="gene ID" value="A4U43_C01F28180"/>
</dbReference>
<name>A0A5P1FSR9_ASPOF</name>
<proteinExistence type="predicted"/>
<protein>
    <submittedName>
        <fullName evidence="2">Uncharacterized protein</fullName>
    </submittedName>
</protein>
<keyword evidence="1" id="KW-0732">Signal</keyword>